<comment type="caution">
    <text evidence="1">The sequence shown here is derived from an EMBL/GenBank/DDBJ whole genome shotgun (WGS) entry which is preliminary data.</text>
</comment>
<evidence type="ECO:0000313" key="1">
    <source>
        <dbReference type="EMBL" id="THG53824.1"/>
    </source>
</evidence>
<protein>
    <submittedName>
        <fullName evidence="1">LysE family translocator</fullName>
    </submittedName>
</protein>
<sequence>MESFVYIMFRGLAIGILISAPMGPIGMLCIQRTLNKGRWPAFFTGLGAAFSDLIYCLLTGLCMSFVTDFVDTNRLILQIIGSLVLGAFAVYLFRRNPTRQLQTPSDCTNTYWTDFGSGFLLTFSNPLILFFIIGLFARFNFLLPEFRYYHYVSGYLAIFCGALLWWFAITYFVSKVRSHFNVRSLWLINRIIGAILLFMGIIGLIMGIKSFIEI</sequence>
<evidence type="ECO:0000313" key="2">
    <source>
        <dbReference type="Proteomes" id="UP000305401"/>
    </source>
</evidence>
<dbReference type="EMBL" id="SSTG01000030">
    <property type="protein sequence ID" value="THG53824.1"/>
    <property type="molecule type" value="Genomic_DNA"/>
</dbReference>
<accession>A0AC61S714</accession>
<reference evidence="1" key="1">
    <citation type="submission" date="2019-04" db="EMBL/GenBank/DDBJ databases">
        <title>Microbes associate with the intestines of laboratory mice.</title>
        <authorList>
            <person name="Navarre W."/>
            <person name="Wong E."/>
            <person name="Huang K.C."/>
            <person name="Tropini C."/>
            <person name="Ng K."/>
            <person name="Yu B."/>
        </authorList>
    </citation>
    <scope>NUCLEOTIDE SEQUENCE</scope>
    <source>
        <strain evidence="1">NM86_A22</strain>
    </source>
</reference>
<name>A0AC61S714_9BACT</name>
<proteinExistence type="predicted"/>
<keyword evidence="2" id="KW-1185">Reference proteome</keyword>
<organism evidence="1 2">
    <name type="scientific">Muribaculum caecicola</name>
    <dbReference type="NCBI Taxonomy" id="3038144"/>
    <lineage>
        <taxon>Bacteria</taxon>
        <taxon>Pseudomonadati</taxon>
        <taxon>Bacteroidota</taxon>
        <taxon>Bacteroidia</taxon>
        <taxon>Bacteroidales</taxon>
        <taxon>Muribaculaceae</taxon>
        <taxon>Muribaculum</taxon>
    </lineage>
</organism>
<gene>
    <name evidence="1" type="ORF">E5990_03955</name>
</gene>
<dbReference type="Proteomes" id="UP000305401">
    <property type="component" value="Unassembled WGS sequence"/>
</dbReference>